<gene>
    <name evidence="4" type="ORF">C8035_v003454</name>
</gene>
<feature type="region of interest" description="Disordered" evidence="1">
    <location>
        <begin position="189"/>
        <end position="233"/>
    </location>
</feature>
<feature type="compositionally biased region" description="Polar residues" evidence="1">
    <location>
        <begin position="134"/>
        <end position="143"/>
    </location>
</feature>
<name>A0A4R8PRS3_9PEZI</name>
<feature type="chain" id="PRO_5020344922" evidence="3">
    <location>
        <begin position="19"/>
        <end position="317"/>
    </location>
</feature>
<feature type="region of interest" description="Disordered" evidence="1">
    <location>
        <begin position="130"/>
        <end position="168"/>
    </location>
</feature>
<dbReference type="AlphaFoldDB" id="A0A4R8PRS3"/>
<feature type="compositionally biased region" description="Polar residues" evidence="1">
    <location>
        <begin position="189"/>
        <end position="230"/>
    </location>
</feature>
<keyword evidence="2" id="KW-0472">Membrane</keyword>
<feature type="signal peptide" evidence="3">
    <location>
        <begin position="1"/>
        <end position="18"/>
    </location>
</feature>
<organism evidence="4 5">
    <name type="scientific">Colletotrichum spinosum</name>
    <dbReference type="NCBI Taxonomy" id="1347390"/>
    <lineage>
        <taxon>Eukaryota</taxon>
        <taxon>Fungi</taxon>
        <taxon>Dikarya</taxon>
        <taxon>Ascomycota</taxon>
        <taxon>Pezizomycotina</taxon>
        <taxon>Sordariomycetes</taxon>
        <taxon>Hypocreomycetidae</taxon>
        <taxon>Glomerellales</taxon>
        <taxon>Glomerellaceae</taxon>
        <taxon>Colletotrichum</taxon>
        <taxon>Colletotrichum orbiculare species complex</taxon>
    </lineage>
</organism>
<dbReference type="EMBL" id="QAPG01001603">
    <property type="protein sequence ID" value="TDZ28008.1"/>
    <property type="molecule type" value="Genomic_DNA"/>
</dbReference>
<keyword evidence="2" id="KW-1133">Transmembrane helix</keyword>
<keyword evidence="5" id="KW-1185">Reference proteome</keyword>
<evidence type="ECO:0000313" key="5">
    <source>
        <dbReference type="Proteomes" id="UP000295083"/>
    </source>
</evidence>
<evidence type="ECO:0000313" key="4">
    <source>
        <dbReference type="EMBL" id="TDZ28008.1"/>
    </source>
</evidence>
<evidence type="ECO:0000256" key="1">
    <source>
        <dbReference type="SAM" id="MobiDB-lite"/>
    </source>
</evidence>
<accession>A0A4R8PRS3</accession>
<dbReference type="Proteomes" id="UP000295083">
    <property type="component" value="Unassembled WGS sequence"/>
</dbReference>
<comment type="caution">
    <text evidence="4">The sequence shown here is derived from an EMBL/GenBank/DDBJ whole genome shotgun (WGS) entry which is preliminary data.</text>
</comment>
<sequence length="317" mass="34443">MLLLLAVLLFSQLHFVSPEFSYPRQRREAWRIGDIKTIKYDTKHKNYTIALWHEALGVKAAKKGPVIFSEPEVPGKHVLSSLWVADEGVLVETENGPENEFKWQVQSYDFDLRSSSVFFLWLYEGSPADHGKNPATSMSSPYFNITDEPPPSESPSASQQPSTVASLAGSTAKQLQSAVATTSTTTSLFITPQPSTASVNLGPTPATASDTIQKTRVGSPAAESSEQSRGPSDGLAVGAQAGIAVGIAVVGVTCIVFGLLWLRHVKKQNKVIAELEDRVFSRAQDPPAYTHEQRAANTRFPQFKGGCFVNRKPVELG</sequence>
<proteinExistence type="predicted"/>
<keyword evidence="3" id="KW-0732">Signal</keyword>
<reference evidence="4 5" key="1">
    <citation type="submission" date="2018-11" db="EMBL/GenBank/DDBJ databases">
        <title>Genome sequence and assembly of Colletotrichum spinosum.</title>
        <authorList>
            <person name="Gan P."/>
            <person name="Shirasu K."/>
        </authorList>
    </citation>
    <scope>NUCLEOTIDE SEQUENCE [LARGE SCALE GENOMIC DNA]</scope>
    <source>
        <strain evidence="4 5">CBS 515.97</strain>
    </source>
</reference>
<keyword evidence="2" id="KW-0812">Transmembrane</keyword>
<evidence type="ECO:0000256" key="2">
    <source>
        <dbReference type="SAM" id="Phobius"/>
    </source>
</evidence>
<feature type="transmembrane region" description="Helical" evidence="2">
    <location>
        <begin position="241"/>
        <end position="262"/>
    </location>
</feature>
<protein>
    <submittedName>
        <fullName evidence="4">Uncharacterized protein</fullName>
    </submittedName>
</protein>
<evidence type="ECO:0000256" key="3">
    <source>
        <dbReference type="SAM" id="SignalP"/>
    </source>
</evidence>